<keyword evidence="1" id="KW-0378">Hydrolase</keyword>
<dbReference type="GO" id="GO:0016787">
    <property type="term" value="F:hydrolase activity"/>
    <property type="evidence" value="ECO:0007669"/>
    <property type="project" value="UniProtKB-KW"/>
</dbReference>
<dbReference type="EMBL" id="FOFS01000001">
    <property type="protein sequence ID" value="SEP72248.1"/>
    <property type="molecule type" value="Genomic_DNA"/>
</dbReference>
<dbReference type="InterPro" id="IPR036866">
    <property type="entry name" value="RibonucZ/Hydroxyglut_hydro"/>
</dbReference>
<dbReference type="SUPFAM" id="SSF56281">
    <property type="entry name" value="Metallo-hydrolase/oxidoreductase"/>
    <property type="match status" value="1"/>
</dbReference>
<dbReference type="Gene3D" id="3.60.15.10">
    <property type="entry name" value="Ribonuclease Z/Hydroxyacylglutathione hydrolase-like"/>
    <property type="match status" value="1"/>
</dbReference>
<evidence type="ECO:0000313" key="1">
    <source>
        <dbReference type="EMBL" id="SEP72248.1"/>
    </source>
</evidence>
<accession>A0A1H9A8C3</accession>
<keyword evidence="2" id="KW-1185">Reference proteome</keyword>
<proteinExistence type="predicted"/>
<protein>
    <submittedName>
        <fullName evidence="1">Metal-dependent hydrolase, beta-lactamase superfamily II</fullName>
    </submittedName>
</protein>
<dbReference type="AlphaFoldDB" id="A0A1H9A8C3"/>
<dbReference type="InterPro" id="IPR052159">
    <property type="entry name" value="Competence_DNA_uptake"/>
</dbReference>
<dbReference type="Proteomes" id="UP000199233">
    <property type="component" value="Unassembled WGS sequence"/>
</dbReference>
<gene>
    <name evidence="1" type="ORF">SAMN04488038_101290</name>
</gene>
<dbReference type="STRING" id="489703.SAMN04488038_101290"/>
<dbReference type="PANTHER" id="PTHR30619:SF1">
    <property type="entry name" value="RECOMBINATION PROTEIN 2"/>
    <property type="match status" value="1"/>
</dbReference>
<reference evidence="2" key="1">
    <citation type="submission" date="2016-10" db="EMBL/GenBank/DDBJ databases">
        <authorList>
            <person name="Varghese N."/>
            <person name="Submissions S."/>
        </authorList>
    </citation>
    <scope>NUCLEOTIDE SEQUENCE [LARGE SCALE GENOMIC DNA]</scope>
    <source>
        <strain evidence="2">DSM 25927</strain>
    </source>
</reference>
<name>A0A1H9A8C3_9GAMM</name>
<evidence type="ECO:0000313" key="2">
    <source>
        <dbReference type="Proteomes" id="UP000199233"/>
    </source>
</evidence>
<organism evidence="1 2">
    <name type="scientific">Solimonas aquatica</name>
    <dbReference type="NCBI Taxonomy" id="489703"/>
    <lineage>
        <taxon>Bacteria</taxon>
        <taxon>Pseudomonadati</taxon>
        <taxon>Pseudomonadota</taxon>
        <taxon>Gammaproteobacteria</taxon>
        <taxon>Nevskiales</taxon>
        <taxon>Nevskiaceae</taxon>
        <taxon>Solimonas</taxon>
    </lineage>
</organism>
<sequence>MIDSGSAPDWRPSTYIVNSLGLRRVDYLFITNADQDHMSDLQGLFDAGIDVGVLLRNYSYTADQIRQIKRQGGVLSADAERYVGMCATYNQPAVEPFDQYMGGIMTTTYCNAYPRFPDTNNLSLAVFIKFGAFKILFPGDLEKPGWRALLQQPAFRAELADTDVFFASHHGRENGFCAEVFDYCQPSAVIISDKPIEHETQQMVPDYRAVVRDAGVTVRTTGRQRHVLTTRRDGAILITAGSDNHYTIDTEHRG</sequence>
<dbReference type="PANTHER" id="PTHR30619">
    <property type="entry name" value="DNA INTERNALIZATION/COMPETENCE PROTEIN COMEC/REC2"/>
    <property type="match status" value="1"/>
</dbReference>